<dbReference type="SMART" id="SM00448">
    <property type="entry name" value="REC"/>
    <property type="match status" value="1"/>
</dbReference>
<dbReference type="PROSITE" id="PS51755">
    <property type="entry name" value="OMPR_PHOB"/>
    <property type="match status" value="1"/>
</dbReference>
<protein>
    <submittedName>
        <fullName evidence="10">Two component response regulator</fullName>
    </submittedName>
</protein>
<gene>
    <name evidence="10" type="ORF">SSE37_02880</name>
</gene>
<evidence type="ECO:0000259" key="9">
    <source>
        <dbReference type="PROSITE" id="PS51755"/>
    </source>
</evidence>
<keyword evidence="4 7" id="KW-0238">DNA-binding</keyword>
<dbReference type="Pfam" id="PF00072">
    <property type="entry name" value="Response_reg"/>
    <property type="match status" value="1"/>
</dbReference>
<evidence type="ECO:0000256" key="7">
    <source>
        <dbReference type="PROSITE-ProRule" id="PRU01091"/>
    </source>
</evidence>
<proteinExistence type="predicted"/>
<evidence type="ECO:0000256" key="6">
    <source>
        <dbReference type="PROSITE-ProRule" id="PRU00169"/>
    </source>
</evidence>
<dbReference type="PANTHER" id="PTHR48111:SF76">
    <property type="entry name" value="TWO-COMPONENT RESPONSE REGULATOR"/>
    <property type="match status" value="1"/>
</dbReference>
<dbReference type="InterPro" id="IPR001789">
    <property type="entry name" value="Sig_transdc_resp-reg_receiver"/>
</dbReference>
<keyword evidence="2" id="KW-0902">Two-component regulatory system</keyword>
<name>A3K825_SAGS3</name>
<dbReference type="InterPro" id="IPR036388">
    <property type="entry name" value="WH-like_DNA-bd_sf"/>
</dbReference>
<reference evidence="10 11" key="1">
    <citation type="submission" date="2006-06" db="EMBL/GenBank/DDBJ databases">
        <authorList>
            <person name="Moran M.A."/>
            <person name="Ferriera S."/>
            <person name="Johnson J."/>
            <person name="Kravitz S."/>
            <person name="Beeson K."/>
            <person name="Sutton G."/>
            <person name="Rogers Y.-H."/>
            <person name="Friedman R."/>
            <person name="Frazier M."/>
            <person name="Venter J.C."/>
        </authorList>
    </citation>
    <scope>NUCLEOTIDE SEQUENCE [LARGE SCALE GENOMIC DNA]</scope>
    <source>
        <strain evidence="10 11">E-37</strain>
    </source>
</reference>
<dbReference type="GO" id="GO:0000976">
    <property type="term" value="F:transcription cis-regulatory region binding"/>
    <property type="evidence" value="ECO:0007669"/>
    <property type="project" value="TreeGrafter"/>
</dbReference>
<dbReference type="GO" id="GO:0032993">
    <property type="term" value="C:protein-DNA complex"/>
    <property type="evidence" value="ECO:0007669"/>
    <property type="project" value="TreeGrafter"/>
</dbReference>
<dbReference type="InterPro" id="IPR039420">
    <property type="entry name" value="WalR-like"/>
</dbReference>
<dbReference type="InterPro" id="IPR011006">
    <property type="entry name" value="CheY-like_superfamily"/>
</dbReference>
<keyword evidence="11" id="KW-1185">Reference proteome</keyword>
<evidence type="ECO:0000313" key="10">
    <source>
        <dbReference type="EMBL" id="EBA06797.1"/>
    </source>
</evidence>
<accession>A3K825</accession>
<dbReference type="GO" id="GO:0006355">
    <property type="term" value="P:regulation of DNA-templated transcription"/>
    <property type="evidence" value="ECO:0007669"/>
    <property type="project" value="InterPro"/>
</dbReference>
<evidence type="ECO:0000256" key="3">
    <source>
        <dbReference type="ARBA" id="ARBA00023015"/>
    </source>
</evidence>
<dbReference type="Pfam" id="PF00486">
    <property type="entry name" value="Trans_reg_C"/>
    <property type="match status" value="1"/>
</dbReference>
<evidence type="ECO:0000313" key="11">
    <source>
        <dbReference type="Proteomes" id="UP000005713"/>
    </source>
</evidence>
<evidence type="ECO:0000256" key="1">
    <source>
        <dbReference type="ARBA" id="ARBA00022553"/>
    </source>
</evidence>
<dbReference type="SUPFAM" id="SSF52172">
    <property type="entry name" value="CheY-like"/>
    <property type="match status" value="1"/>
</dbReference>
<dbReference type="PANTHER" id="PTHR48111">
    <property type="entry name" value="REGULATOR OF RPOS"/>
    <property type="match status" value="1"/>
</dbReference>
<dbReference type="CDD" id="cd19935">
    <property type="entry name" value="REC_OmpR_CusR-like"/>
    <property type="match status" value="1"/>
</dbReference>
<dbReference type="GO" id="GO:0005829">
    <property type="term" value="C:cytosol"/>
    <property type="evidence" value="ECO:0007669"/>
    <property type="project" value="TreeGrafter"/>
</dbReference>
<feature type="DNA-binding region" description="OmpR/PhoB-type" evidence="7">
    <location>
        <begin position="126"/>
        <end position="224"/>
    </location>
</feature>
<dbReference type="OrthoDB" id="9802426at2"/>
<dbReference type="Gene3D" id="1.10.10.10">
    <property type="entry name" value="Winged helix-like DNA-binding domain superfamily/Winged helix DNA-binding domain"/>
    <property type="match status" value="1"/>
</dbReference>
<dbReference type="Gene3D" id="3.40.50.2300">
    <property type="match status" value="1"/>
</dbReference>
<dbReference type="EMBL" id="AAYA01000013">
    <property type="protein sequence ID" value="EBA06797.1"/>
    <property type="molecule type" value="Genomic_DNA"/>
</dbReference>
<dbReference type="GO" id="GO:0000156">
    <property type="term" value="F:phosphorelay response regulator activity"/>
    <property type="evidence" value="ECO:0007669"/>
    <property type="project" value="TreeGrafter"/>
</dbReference>
<keyword evidence="5" id="KW-0804">Transcription</keyword>
<feature type="modified residue" description="4-aspartylphosphate" evidence="6">
    <location>
        <position position="51"/>
    </location>
</feature>
<feature type="domain" description="Response regulatory" evidence="8">
    <location>
        <begin position="2"/>
        <end position="116"/>
    </location>
</feature>
<keyword evidence="3" id="KW-0805">Transcription regulation</keyword>
<dbReference type="Gene3D" id="6.10.250.690">
    <property type="match status" value="1"/>
</dbReference>
<dbReference type="InterPro" id="IPR001867">
    <property type="entry name" value="OmpR/PhoB-type_DNA-bd"/>
</dbReference>
<keyword evidence="1 6" id="KW-0597">Phosphoprotein</keyword>
<dbReference type="SMART" id="SM00862">
    <property type="entry name" value="Trans_reg_C"/>
    <property type="match status" value="1"/>
</dbReference>
<sequence>MKILLAEDDPKSADYICKGLKEQGFVVDWVADGREALTYCLYNDADLAIVDRMMPGMDGLSLVKALRAAKSNLPVIFLTALSDVDDRVDGLMAGGDDYLVKPFHLSELLARITVLGRRPKQSTQEPTELVVHDLKLNLLTRQAQRQGRNIDLLGKEFSLLQLFMENPGRIFSRTLILEKIWDFNFDPGTTVVETHVSKLRQKVDKPFDVALIHTVRNMGYTIRAPH</sequence>
<dbReference type="CDD" id="cd00383">
    <property type="entry name" value="trans_reg_C"/>
    <property type="match status" value="1"/>
</dbReference>
<dbReference type="eggNOG" id="COG0745">
    <property type="taxonomic scope" value="Bacteria"/>
</dbReference>
<evidence type="ECO:0000256" key="4">
    <source>
        <dbReference type="ARBA" id="ARBA00023125"/>
    </source>
</evidence>
<comment type="caution">
    <text evidence="10">The sequence shown here is derived from an EMBL/GenBank/DDBJ whole genome shotgun (WGS) entry which is preliminary data.</text>
</comment>
<dbReference type="PROSITE" id="PS50110">
    <property type="entry name" value="RESPONSE_REGULATORY"/>
    <property type="match status" value="1"/>
</dbReference>
<dbReference type="Proteomes" id="UP000005713">
    <property type="component" value="Unassembled WGS sequence"/>
</dbReference>
<organism evidence="10 11">
    <name type="scientific">Sagittula stellata (strain ATCC 700073 / DSM 11524 / E-37)</name>
    <dbReference type="NCBI Taxonomy" id="388399"/>
    <lineage>
        <taxon>Bacteria</taxon>
        <taxon>Pseudomonadati</taxon>
        <taxon>Pseudomonadota</taxon>
        <taxon>Alphaproteobacteria</taxon>
        <taxon>Rhodobacterales</taxon>
        <taxon>Roseobacteraceae</taxon>
        <taxon>Sagittula</taxon>
    </lineage>
</organism>
<dbReference type="FunFam" id="1.10.10.10:FF:000005">
    <property type="entry name" value="Two-component system response regulator"/>
    <property type="match status" value="1"/>
</dbReference>
<dbReference type="RefSeq" id="WP_005862035.1">
    <property type="nucleotide sequence ID" value="NZ_AAYA01000013.1"/>
</dbReference>
<evidence type="ECO:0000256" key="5">
    <source>
        <dbReference type="ARBA" id="ARBA00023163"/>
    </source>
</evidence>
<evidence type="ECO:0000259" key="8">
    <source>
        <dbReference type="PROSITE" id="PS50110"/>
    </source>
</evidence>
<evidence type="ECO:0000256" key="2">
    <source>
        <dbReference type="ARBA" id="ARBA00023012"/>
    </source>
</evidence>
<dbReference type="AlphaFoldDB" id="A3K825"/>
<feature type="domain" description="OmpR/PhoB-type" evidence="9">
    <location>
        <begin position="126"/>
        <end position="224"/>
    </location>
</feature>